<reference evidence="1 2" key="1">
    <citation type="submission" date="2019-01" db="EMBL/GenBank/DDBJ databases">
        <authorList>
            <person name="Ruckert C."/>
            <person name="Busche T."/>
            <person name="Kalinowski J."/>
        </authorList>
    </citation>
    <scope>NUCLEOTIDE SEQUENCE [LARGE SCALE GENOMIC DNA]</scope>
    <source>
        <strain evidence="1 2">136/3</strain>
    </source>
</reference>
<dbReference type="AlphaFoldDB" id="A0A410WBD6"/>
<protein>
    <submittedName>
        <fullName evidence="1">Uncharacterized protein</fullName>
    </submittedName>
</protein>
<proteinExistence type="predicted"/>
<gene>
    <name evidence="1" type="ORF">CPELA_10055</name>
</gene>
<dbReference type="EMBL" id="CP035299">
    <property type="protein sequence ID" value="QAU53262.1"/>
    <property type="molecule type" value="Genomic_DNA"/>
</dbReference>
<dbReference type="Pfam" id="PF20555">
    <property type="entry name" value="DUF6767"/>
    <property type="match status" value="1"/>
</dbReference>
<sequence>MARPEPKCPIRFGEPCSLCVPGASGPQDCQLVALVRDDPELLELQQAMRQNKRGQKR</sequence>
<dbReference type="RefSeq" id="WP_164931195.1">
    <property type="nucleotide sequence ID" value="NZ_BMCX01000002.1"/>
</dbReference>
<organism evidence="1 2">
    <name type="scientific">Corynebacterium pelargi</name>
    <dbReference type="NCBI Taxonomy" id="1471400"/>
    <lineage>
        <taxon>Bacteria</taxon>
        <taxon>Bacillati</taxon>
        <taxon>Actinomycetota</taxon>
        <taxon>Actinomycetes</taxon>
        <taxon>Mycobacteriales</taxon>
        <taxon>Corynebacteriaceae</taxon>
        <taxon>Corynebacterium</taxon>
    </lineage>
</organism>
<dbReference type="InterPro" id="IPR046658">
    <property type="entry name" value="DUF6767"/>
</dbReference>
<name>A0A410WBD6_9CORY</name>
<evidence type="ECO:0000313" key="2">
    <source>
        <dbReference type="Proteomes" id="UP000288929"/>
    </source>
</evidence>
<accession>A0A410WBD6</accession>
<evidence type="ECO:0000313" key="1">
    <source>
        <dbReference type="EMBL" id="QAU53262.1"/>
    </source>
</evidence>
<dbReference type="Proteomes" id="UP000288929">
    <property type="component" value="Chromosome"/>
</dbReference>
<keyword evidence="2" id="KW-1185">Reference proteome</keyword>
<dbReference type="KEGG" id="cpeg:CPELA_10055"/>